<keyword evidence="8 15" id="KW-0282">Flagellum</keyword>
<keyword evidence="11" id="KW-0206">Cytoskeleton</keyword>
<evidence type="ECO:0000256" key="9">
    <source>
        <dbReference type="ARBA" id="ARBA00023054"/>
    </source>
</evidence>
<dbReference type="AlphaFoldDB" id="A0A7J8FC69"/>
<evidence type="ECO:0000256" key="15">
    <source>
        <dbReference type="RuleBase" id="RU367040"/>
    </source>
</evidence>
<feature type="compositionally biased region" description="Basic residues" evidence="17">
    <location>
        <begin position="1"/>
        <end position="11"/>
    </location>
</feature>
<dbReference type="Pfam" id="PF03148">
    <property type="entry name" value="Tektin"/>
    <property type="match status" value="1"/>
</dbReference>
<evidence type="ECO:0000313" key="19">
    <source>
        <dbReference type="Proteomes" id="UP000550707"/>
    </source>
</evidence>
<dbReference type="GO" id="GO:0005930">
    <property type="term" value="C:axoneme"/>
    <property type="evidence" value="ECO:0007669"/>
    <property type="project" value="UniProtKB-SubCell"/>
</dbReference>
<gene>
    <name evidence="18" type="ORF">HJG59_017974</name>
</gene>
<keyword evidence="19" id="KW-1185">Reference proteome</keyword>
<evidence type="ECO:0000256" key="4">
    <source>
        <dbReference type="ARBA" id="ARBA00022490"/>
    </source>
</evidence>
<organism evidence="18 19">
    <name type="scientific">Molossus molossus</name>
    <name type="common">Pallas' mastiff bat</name>
    <name type="synonym">Vespertilio molossus</name>
    <dbReference type="NCBI Taxonomy" id="27622"/>
    <lineage>
        <taxon>Eukaryota</taxon>
        <taxon>Metazoa</taxon>
        <taxon>Chordata</taxon>
        <taxon>Craniata</taxon>
        <taxon>Vertebrata</taxon>
        <taxon>Euteleostomi</taxon>
        <taxon>Mammalia</taxon>
        <taxon>Eutheria</taxon>
        <taxon>Laurasiatheria</taxon>
        <taxon>Chiroptera</taxon>
        <taxon>Yangochiroptera</taxon>
        <taxon>Molossidae</taxon>
        <taxon>Molossus</taxon>
    </lineage>
</organism>
<evidence type="ECO:0000256" key="10">
    <source>
        <dbReference type="ARBA" id="ARBA00023069"/>
    </source>
</evidence>
<keyword evidence="7" id="KW-0832">Ubl conjugation</keyword>
<comment type="function">
    <text evidence="15">Microtubule inner protein (MIP) part of the dynein-decorated doublet microtubules (DMTs) in cilia and flagellar axoneme. Forms filamentous polymers in the walls of ciliary and flagellar microtubules. Required for normal sperm mobility.</text>
</comment>
<dbReference type="Proteomes" id="UP000550707">
    <property type="component" value="Unassembled WGS sequence"/>
</dbReference>
<dbReference type="GO" id="GO:0030317">
    <property type="term" value="P:flagellated sperm motility"/>
    <property type="evidence" value="ECO:0007669"/>
    <property type="project" value="UniProtKB-UniRule"/>
</dbReference>
<dbReference type="InterPro" id="IPR048256">
    <property type="entry name" value="Tektin-like"/>
</dbReference>
<keyword evidence="10 15" id="KW-0969">Cilium</keyword>
<evidence type="ECO:0000256" key="16">
    <source>
        <dbReference type="SAM" id="Coils"/>
    </source>
</evidence>
<comment type="similarity">
    <text evidence="3 15">Belongs to the tektin family.</text>
</comment>
<keyword evidence="6" id="KW-0493">Microtubule</keyword>
<dbReference type="GO" id="GO:0060271">
    <property type="term" value="P:cilium assembly"/>
    <property type="evidence" value="ECO:0007669"/>
    <property type="project" value="UniProtKB-UniRule"/>
</dbReference>
<comment type="subunit">
    <text evidence="14">Microtubule inner protein component of sperm flagellar doublet microtubules. May interact with CCDC172.</text>
</comment>
<evidence type="ECO:0000256" key="17">
    <source>
        <dbReference type="SAM" id="MobiDB-lite"/>
    </source>
</evidence>
<evidence type="ECO:0000256" key="5">
    <source>
        <dbReference type="ARBA" id="ARBA00022553"/>
    </source>
</evidence>
<evidence type="ECO:0000256" key="7">
    <source>
        <dbReference type="ARBA" id="ARBA00022843"/>
    </source>
</evidence>
<keyword evidence="12 15" id="KW-0966">Cell projection</keyword>
<evidence type="ECO:0000256" key="2">
    <source>
        <dbReference type="ARBA" id="ARBA00004611"/>
    </source>
</evidence>
<dbReference type="PANTHER" id="PTHR19960:SF29">
    <property type="entry name" value="TEKTIN-2"/>
    <property type="match status" value="1"/>
</dbReference>
<dbReference type="GO" id="GO:0005815">
    <property type="term" value="C:microtubule organizing center"/>
    <property type="evidence" value="ECO:0007669"/>
    <property type="project" value="UniProtKB-SubCell"/>
</dbReference>
<sequence>MHHIRSARRRGSSAMRPTTRLKAGAQMKESAEKNLQAKNLPLDVAIECLTLRDSRRDIDVVKDPVEEELHKEVEAIDATKKALQQKISQAFEKLCLLQEVRQQLNSDHRDKMETLDIDRGCLSLNLKSPNISLKINPTRVPDKPTMNLKPRGLQRNLPSGSGCGRWRKCTVSSSGKRRIPCRRSLSCRRTSGTWRRICTESY</sequence>
<dbReference type="GO" id="GO:0005634">
    <property type="term" value="C:nucleus"/>
    <property type="evidence" value="ECO:0007669"/>
    <property type="project" value="TreeGrafter"/>
</dbReference>
<evidence type="ECO:0000256" key="1">
    <source>
        <dbReference type="ARBA" id="ARBA00004267"/>
    </source>
</evidence>
<comment type="caution">
    <text evidence="18">The sequence shown here is derived from an EMBL/GenBank/DDBJ whole genome shotgun (WGS) entry which is preliminary data.</text>
</comment>
<keyword evidence="5" id="KW-0597">Phosphoprotein</keyword>
<protein>
    <recommendedName>
        <fullName evidence="15">Tektin</fullName>
    </recommendedName>
</protein>
<evidence type="ECO:0000256" key="8">
    <source>
        <dbReference type="ARBA" id="ARBA00022846"/>
    </source>
</evidence>
<proteinExistence type="inferred from homology"/>
<evidence type="ECO:0000256" key="3">
    <source>
        <dbReference type="ARBA" id="ARBA00007209"/>
    </source>
</evidence>
<evidence type="ECO:0000256" key="11">
    <source>
        <dbReference type="ARBA" id="ARBA00023212"/>
    </source>
</evidence>
<comment type="function">
    <text evidence="13">Microtubule inner protein (MIP) part of the dynein-decorated doublet microtubules (DMTs) in cilia and flagellar axoneme. Plays a key role in the assembly or attachment of the inner dynein arm to microtubules in sperm flagella and tracheal cilia. Forms filamentous polymers in the walls of ciliary and flagellar microtubules.</text>
</comment>
<evidence type="ECO:0000313" key="18">
    <source>
        <dbReference type="EMBL" id="KAF6445337.1"/>
    </source>
</evidence>
<name>A0A7J8FC69_MOLMO</name>
<keyword evidence="4" id="KW-0963">Cytoplasm</keyword>
<evidence type="ECO:0000256" key="6">
    <source>
        <dbReference type="ARBA" id="ARBA00022701"/>
    </source>
</evidence>
<comment type="subcellular location">
    <subcellularLocation>
        <location evidence="15">Cytoplasm</location>
        <location evidence="15">Cytoskeleton</location>
        <location evidence="15">Cilium axoneme</location>
    </subcellularLocation>
    <subcellularLocation>
        <location evidence="2">Cytoplasm</location>
        <location evidence="2">Cytoskeleton</location>
        <location evidence="2">Flagellum axoneme</location>
    </subcellularLocation>
    <subcellularLocation>
        <location evidence="1">Cytoplasm</location>
        <location evidence="1">Cytoskeleton</location>
        <location evidence="1">Microtubule organizing center</location>
    </subcellularLocation>
</comment>
<dbReference type="EMBL" id="JACASF010000012">
    <property type="protein sequence ID" value="KAF6445337.1"/>
    <property type="molecule type" value="Genomic_DNA"/>
</dbReference>
<evidence type="ECO:0000256" key="14">
    <source>
        <dbReference type="ARBA" id="ARBA00046707"/>
    </source>
</evidence>
<keyword evidence="9 16" id="KW-0175">Coiled coil</keyword>
<dbReference type="InterPro" id="IPR000435">
    <property type="entry name" value="Tektins"/>
</dbReference>
<reference evidence="18 19" key="1">
    <citation type="journal article" date="2020" name="Nature">
        <title>Six reference-quality genomes reveal evolution of bat adaptations.</title>
        <authorList>
            <person name="Jebb D."/>
            <person name="Huang Z."/>
            <person name="Pippel M."/>
            <person name="Hughes G.M."/>
            <person name="Lavrichenko K."/>
            <person name="Devanna P."/>
            <person name="Winkler S."/>
            <person name="Jermiin L.S."/>
            <person name="Skirmuntt E.C."/>
            <person name="Katzourakis A."/>
            <person name="Burkitt-Gray L."/>
            <person name="Ray D.A."/>
            <person name="Sullivan K.A.M."/>
            <person name="Roscito J.G."/>
            <person name="Kirilenko B.M."/>
            <person name="Davalos L.M."/>
            <person name="Corthals A.P."/>
            <person name="Power M.L."/>
            <person name="Jones G."/>
            <person name="Ransome R.D."/>
            <person name="Dechmann D.K.N."/>
            <person name="Locatelli A.G."/>
            <person name="Puechmaille S.J."/>
            <person name="Fedrigo O."/>
            <person name="Jarvis E.D."/>
            <person name="Hiller M."/>
            <person name="Vernes S.C."/>
            <person name="Myers E.W."/>
            <person name="Teeling E.C."/>
        </authorList>
    </citation>
    <scope>NUCLEOTIDE SEQUENCE [LARGE SCALE GENOMIC DNA]</scope>
    <source>
        <strain evidence="18">MMolMol1</strain>
        <tissue evidence="18">Muscle</tissue>
    </source>
</reference>
<dbReference type="GO" id="GO:0005874">
    <property type="term" value="C:microtubule"/>
    <property type="evidence" value="ECO:0007669"/>
    <property type="project" value="UniProtKB-KW"/>
</dbReference>
<evidence type="ECO:0000256" key="13">
    <source>
        <dbReference type="ARBA" id="ARBA00046197"/>
    </source>
</evidence>
<evidence type="ECO:0000256" key="12">
    <source>
        <dbReference type="ARBA" id="ARBA00023273"/>
    </source>
</evidence>
<dbReference type="PANTHER" id="PTHR19960">
    <property type="entry name" value="TEKTIN"/>
    <property type="match status" value="1"/>
</dbReference>
<accession>A0A7J8FC69</accession>
<feature type="region of interest" description="Disordered" evidence="17">
    <location>
        <begin position="1"/>
        <end position="20"/>
    </location>
</feature>
<feature type="coiled-coil region" evidence="16">
    <location>
        <begin position="66"/>
        <end position="93"/>
    </location>
</feature>